<evidence type="ECO:0000259" key="6">
    <source>
        <dbReference type="Pfam" id="PF08548"/>
    </source>
</evidence>
<evidence type="ECO:0000313" key="7">
    <source>
        <dbReference type="EMBL" id="NWC32595.1"/>
    </source>
</evidence>
<keyword evidence="3" id="KW-0964">Secreted</keyword>
<dbReference type="InterPro" id="IPR011049">
    <property type="entry name" value="Serralysin-like_metalloprot_C"/>
</dbReference>
<dbReference type="GO" id="GO:0005615">
    <property type="term" value="C:extracellular space"/>
    <property type="evidence" value="ECO:0007669"/>
    <property type="project" value="InterPro"/>
</dbReference>
<protein>
    <submittedName>
        <fullName evidence="7">M10 family metallopeptidase C-terminal domain-containing protein</fullName>
    </submittedName>
</protein>
<dbReference type="Pfam" id="PF00353">
    <property type="entry name" value="HemolysinCabind"/>
    <property type="match status" value="2"/>
</dbReference>
<evidence type="ECO:0000256" key="2">
    <source>
        <dbReference type="ARBA" id="ARBA00004613"/>
    </source>
</evidence>
<keyword evidence="4" id="KW-0677">Repeat</keyword>
<dbReference type="GO" id="GO:0005509">
    <property type="term" value="F:calcium ion binding"/>
    <property type="evidence" value="ECO:0007669"/>
    <property type="project" value="InterPro"/>
</dbReference>
<organism evidence="7 8">
    <name type="scientific">Pseudomonas gingeri</name>
    <dbReference type="NCBI Taxonomy" id="117681"/>
    <lineage>
        <taxon>Bacteria</taxon>
        <taxon>Pseudomonadati</taxon>
        <taxon>Pseudomonadota</taxon>
        <taxon>Gammaproteobacteria</taxon>
        <taxon>Pseudomonadales</taxon>
        <taxon>Pseudomonadaceae</taxon>
        <taxon>Pseudomonas</taxon>
    </lineage>
</organism>
<dbReference type="InterPro" id="IPR013858">
    <property type="entry name" value="Peptidase_M10B_C"/>
</dbReference>
<dbReference type="Gene3D" id="2.150.10.10">
    <property type="entry name" value="Serralysin-like metalloprotease, C-terminal"/>
    <property type="match status" value="1"/>
</dbReference>
<evidence type="ECO:0000256" key="4">
    <source>
        <dbReference type="ARBA" id="ARBA00022737"/>
    </source>
</evidence>
<dbReference type="InterPro" id="IPR050557">
    <property type="entry name" value="RTX_toxin/Mannuronan_C5-epim"/>
</dbReference>
<reference evidence="7 8" key="1">
    <citation type="submission" date="2020-04" db="EMBL/GenBank/DDBJ databases">
        <title>Molecular characterization of pseudomonads from Agaricus bisporus reveal novel blotch 2 pathogens in Western Europe.</title>
        <authorList>
            <person name="Taparia T."/>
            <person name="Krijger M."/>
            <person name="Haynes E."/>
            <person name="Elpinstone J.G."/>
            <person name="Noble R."/>
            <person name="Van Der Wolf J."/>
        </authorList>
    </citation>
    <scope>NUCLEOTIDE SEQUENCE [LARGE SCALE GENOMIC DNA]</scope>
    <source>
        <strain evidence="7 8">IPO3737</strain>
    </source>
</reference>
<dbReference type="Pfam" id="PF08548">
    <property type="entry name" value="Peptidase_M10_C"/>
    <property type="match status" value="1"/>
</dbReference>
<dbReference type="PROSITE" id="PS00330">
    <property type="entry name" value="HEMOLYSIN_CALCIUM"/>
    <property type="match status" value="3"/>
</dbReference>
<dbReference type="PRINTS" id="PR00313">
    <property type="entry name" value="CABNDNGRPT"/>
</dbReference>
<dbReference type="AlphaFoldDB" id="A0A7Y7YCK5"/>
<dbReference type="PANTHER" id="PTHR38340">
    <property type="entry name" value="S-LAYER PROTEIN"/>
    <property type="match status" value="1"/>
</dbReference>
<dbReference type="Proteomes" id="UP000520592">
    <property type="component" value="Unassembled WGS sequence"/>
</dbReference>
<comment type="caution">
    <text evidence="7">The sequence shown here is derived from an EMBL/GenBank/DDBJ whole genome shotgun (WGS) entry which is preliminary data.</text>
</comment>
<evidence type="ECO:0000256" key="1">
    <source>
        <dbReference type="ARBA" id="ARBA00001913"/>
    </source>
</evidence>
<sequence>MFQGLSMATHHLDTSGLIHDQRVNLYAGHDNLHGGEGDDVLEGGAGHDVLIGKGGDDLLNGGTGHDILIGGDGEDFLEGGRGHDVLEGGAGLDWLLGGEGRDTFVYTDVSDSMPGDADWLVDFSSGQDTIDLTGITGGSGLNFVEKFTGQAGQAILGFDLAIDFSGNGVADFQVITLGQAAVTDIVA</sequence>
<accession>A0A7Y7YCK5</accession>
<dbReference type="SUPFAM" id="SSF51120">
    <property type="entry name" value="beta-Roll"/>
    <property type="match status" value="1"/>
</dbReference>
<proteinExistence type="predicted"/>
<evidence type="ECO:0000256" key="3">
    <source>
        <dbReference type="ARBA" id="ARBA00022525"/>
    </source>
</evidence>
<dbReference type="InterPro" id="IPR018511">
    <property type="entry name" value="Hemolysin-typ_Ca-bd_CS"/>
</dbReference>
<gene>
    <name evidence="7" type="ORF">HX876_09340</name>
</gene>
<comment type="subcellular location">
    <subcellularLocation>
        <location evidence="2">Secreted</location>
    </subcellularLocation>
</comment>
<evidence type="ECO:0000313" key="8">
    <source>
        <dbReference type="Proteomes" id="UP000520592"/>
    </source>
</evidence>
<feature type="domain" description="Peptidase M10 serralysin C-terminal" evidence="6">
    <location>
        <begin position="12"/>
        <end position="186"/>
    </location>
</feature>
<dbReference type="EMBL" id="JACAQD010000011">
    <property type="protein sequence ID" value="NWC32595.1"/>
    <property type="molecule type" value="Genomic_DNA"/>
</dbReference>
<name>A0A7Y7YCK5_9PSED</name>
<keyword evidence="5" id="KW-0106">Calcium</keyword>
<dbReference type="PANTHER" id="PTHR38340:SF1">
    <property type="entry name" value="S-LAYER PROTEIN"/>
    <property type="match status" value="1"/>
</dbReference>
<dbReference type="InterPro" id="IPR001343">
    <property type="entry name" value="Hemolysn_Ca-bd"/>
</dbReference>
<comment type="cofactor">
    <cofactor evidence="1">
        <name>Ca(2+)</name>
        <dbReference type="ChEBI" id="CHEBI:29108"/>
    </cofactor>
</comment>
<evidence type="ECO:0000256" key="5">
    <source>
        <dbReference type="ARBA" id="ARBA00022837"/>
    </source>
</evidence>